<sequence>MTLTIANVSAWQPDQVGTAGANARKLSEQLDAAVRKGSDDTARLGTDKVWSGAAADAANQRMDTEKSRSGAVSAALLELATAFEAEVGNLNEAKSNVLRLRDQAASAGPVPGAGMGLITGFTVNDNGTVDATARTDELLRDLTGQAADDLRLRIRADAANWETQITTALQTAENVATEAQRKVDTAITKLQSAYDGLADTNLVPPPSTTTAPAATAPPSTQSPSKPNYVMSGGNNSYSGSSSDSSYSGSPSSSSAPTGPMPTGDKAKWIQEAIQALRAKGYDISDSDAAIISMIIDKESGGNPHAINLWDSNAAAGIPSKGLMQTIDPTFNSYKLPGHDDIWNPVDNIIAGTRYAIERYGSLSNVPGIAAMSRGEGYVGY</sequence>
<accession>A0A543F943</accession>
<comment type="caution">
    <text evidence="3">The sequence shown here is derived from an EMBL/GenBank/DDBJ whole genome shotgun (WGS) entry which is preliminary data.</text>
</comment>
<evidence type="ECO:0000313" key="4">
    <source>
        <dbReference type="Proteomes" id="UP000316331"/>
    </source>
</evidence>
<organism evidence="3 4">
    <name type="scientific">Nocardia bhagyanarayanae</name>
    <dbReference type="NCBI Taxonomy" id="1215925"/>
    <lineage>
        <taxon>Bacteria</taxon>
        <taxon>Bacillati</taxon>
        <taxon>Actinomycetota</taxon>
        <taxon>Actinomycetes</taxon>
        <taxon>Mycobacteriales</taxon>
        <taxon>Nocardiaceae</taxon>
        <taxon>Nocardia</taxon>
    </lineage>
</organism>
<evidence type="ECO:0000256" key="1">
    <source>
        <dbReference type="SAM" id="MobiDB-lite"/>
    </source>
</evidence>
<dbReference type="Pfam" id="PF01464">
    <property type="entry name" value="SLT"/>
    <property type="match status" value="1"/>
</dbReference>
<dbReference type="CDD" id="cd13402">
    <property type="entry name" value="LT_TF-like"/>
    <property type="match status" value="1"/>
</dbReference>
<evidence type="ECO:0000313" key="3">
    <source>
        <dbReference type="EMBL" id="TQM30348.1"/>
    </source>
</evidence>
<feature type="compositionally biased region" description="Low complexity" evidence="1">
    <location>
        <begin position="231"/>
        <end position="254"/>
    </location>
</feature>
<dbReference type="OrthoDB" id="4629613at2"/>
<name>A0A543F943_9NOCA</name>
<dbReference type="Gene3D" id="1.10.530.10">
    <property type="match status" value="1"/>
</dbReference>
<keyword evidence="4" id="KW-1185">Reference proteome</keyword>
<dbReference type="RefSeq" id="WP_141808656.1">
    <property type="nucleotide sequence ID" value="NZ_VFPG01000001.1"/>
</dbReference>
<dbReference type="EMBL" id="VFPG01000001">
    <property type="protein sequence ID" value="TQM30348.1"/>
    <property type="molecule type" value="Genomic_DNA"/>
</dbReference>
<evidence type="ECO:0000259" key="2">
    <source>
        <dbReference type="Pfam" id="PF01464"/>
    </source>
</evidence>
<dbReference type="Proteomes" id="UP000316331">
    <property type="component" value="Unassembled WGS sequence"/>
</dbReference>
<dbReference type="SUPFAM" id="SSF53955">
    <property type="entry name" value="Lysozyme-like"/>
    <property type="match status" value="1"/>
</dbReference>
<dbReference type="InterPro" id="IPR023346">
    <property type="entry name" value="Lysozyme-like_dom_sf"/>
</dbReference>
<dbReference type="InterPro" id="IPR008258">
    <property type="entry name" value="Transglycosylase_SLT_dom_1"/>
</dbReference>
<dbReference type="AlphaFoldDB" id="A0A543F943"/>
<proteinExistence type="predicted"/>
<feature type="domain" description="Transglycosylase SLT" evidence="2">
    <location>
        <begin position="286"/>
        <end position="364"/>
    </location>
</feature>
<gene>
    <name evidence="3" type="ORF">FB390_1972</name>
</gene>
<reference evidence="3 4" key="1">
    <citation type="submission" date="2019-06" db="EMBL/GenBank/DDBJ databases">
        <title>Sequencing the genomes of 1000 actinobacteria strains.</title>
        <authorList>
            <person name="Klenk H.-P."/>
        </authorList>
    </citation>
    <scope>NUCLEOTIDE SEQUENCE [LARGE SCALE GENOMIC DNA]</scope>
    <source>
        <strain evidence="3 4">DSM 103495</strain>
    </source>
</reference>
<protein>
    <submittedName>
        <fullName evidence="3">Transglycosylase-like protein with SLT domain</fullName>
    </submittedName>
</protein>
<feature type="region of interest" description="Disordered" evidence="1">
    <location>
        <begin position="198"/>
        <end position="264"/>
    </location>
</feature>
<feature type="compositionally biased region" description="Low complexity" evidence="1">
    <location>
        <begin position="208"/>
        <end position="224"/>
    </location>
</feature>